<organism evidence="1 2">
    <name type="scientific">Coregonus suidteri</name>
    <dbReference type="NCBI Taxonomy" id="861788"/>
    <lineage>
        <taxon>Eukaryota</taxon>
        <taxon>Metazoa</taxon>
        <taxon>Chordata</taxon>
        <taxon>Craniata</taxon>
        <taxon>Vertebrata</taxon>
        <taxon>Euteleostomi</taxon>
        <taxon>Actinopterygii</taxon>
        <taxon>Neopterygii</taxon>
        <taxon>Teleostei</taxon>
        <taxon>Protacanthopterygii</taxon>
        <taxon>Salmoniformes</taxon>
        <taxon>Salmonidae</taxon>
        <taxon>Coregoninae</taxon>
        <taxon>Coregonus</taxon>
    </lineage>
</organism>
<accession>A0AAN8LUN8</accession>
<dbReference type="AlphaFoldDB" id="A0AAN8LUN8"/>
<reference evidence="1 2" key="1">
    <citation type="submission" date="2021-04" db="EMBL/GenBank/DDBJ databases">
        <authorList>
            <person name="De Guttry C."/>
            <person name="Zahm M."/>
            <person name="Klopp C."/>
            <person name="Cabau C."/>
            <person name="Louis A."/>
            <person name="Berthelot C."/>
            <person name="Parey E."/>
            <person name="Roest Crollius H."/>
            <person name="Montfort J."/>
            <person name="Robinson-Rechavi M."/>
            <person name="Bucao C."/>
            <person name="Bouchez O."/>
            <person name="Gislard M."/>
            <person name="Lluch J."/>
            <person name="Milhes M."/>
            <person name="Lampietro C."/>
            <person name="Lopez Roques C."/>
            <person name="Donnadieu C."/>
            <person name="Braasch I."/>
            <person name="Desvignes T."/>
            <person name="Postlethwait J."/>
            <person name="Bobe J."/>
            <person name="Wedekind C."/>
            <person name="Guiguen Y."/>
        </authorList>
    </citation>
    <scope>NUCLEOTIDE SEQUENCE [LARGE SCALE GENOMIC DNA]</scope>
    <source>
        <strain evidence="1">Cs_M1</strain>
        <tissue evidence="1">Blood</tissue>
    </source>
</reference>
<keyword evidence="2" id="KW-1185">Reference proteome</keyword>
<comment type="caution">
    <text evidence="1">The sequence shown here is derived from an EMBL/GenBank/DDBJ whole genome shotgun (WGS) entry which is preliminary data.</text>
</comment>
<dbReference type="Proteomes" id="UP001356427">
    <property type="component" value="Unassembled WGS sequence"/>
</dbReference>
<evidence type="ECO:0000313" key="1">
    <source>
        <dbReference type="EMBL" id="KAK6316269.1"/>
    </source>
</evidence>
<proteinExistence type="predicted"/>
<gene>
    <name evidence="1" type="ORF">J4Q44_G00137930</name>
</gene>
<sequence length="134" mass="15356">MHAQVLFFCLISFLFHKKKYFASSKRTKAMWQSESCGAQRFVDSQRPSCYVKGRHTASMRLTRISLALSVHGRQAPKAGCGGRKPREEPEVLDEKNGLSRLIIEFRFDDHSTKPKICMMLQRLCSVGMQMDSCH</sequence>
<name>A0AAN8LUN8_9TELE</name>
<evidence type="ECO:0000313" key="2">
    <source>
        <dbReference type="Proteomes" id="UP001356427"/>
    </source>
</evidence>
<protein>
    <submittedName>
        <fullName evidence="1">Uncharacterized protein</fullName>
    </submittedName>
</protein>
<dbReference type="EMBL" id="JAGTTL010000011">
    <property type="protein sequence ID" value="KAK6316269.1"/>
    <property type="molecule type" value="Genomic_DNA"/>
</dbReference>